<dbReference type="Proteomes" id="UP001055439">
    <property type="component" value="Chromosome 7"/>
</dbReference>
<proteinExistence type="predicted"/>
<organism evidence="1 2">
    <name type="scientific">Musa troglodytarum</name>
    <name type="common">fe'i banana</name>
    <dbReference type="NCBI Taxonomy" id="320322"/>
    <lineage>
        <taxon>Eukaryota</taxon>
        <taxon>Viridiplantae</taxon>
        <taxon>Streptophyta</taxon>
        <taxon>Embryophyta</taxon>
        <taxon>Tracheophyta</taxon>
        <taxon>Spermatophyta</taxon>
        <taxon>Magnoliopsida</taxon>
        <taxon>Liliopsida</taxon>
        <taxon>Zingiberales</taxon>
        <taxon>Musaceae</taxon>
        <taxon>Musa</taxon>
    </lineage>
</organism>
<evidence type="ECO:0000313" key="2">
    <source>
        <dbReference type="Proteomes" id="UP001055439"/>
    </source>
</evidence>
<protein>
    <submittedName>
        <fullName evidence="1">Uncharacterized protein</fullName>
    </submittedName>
</protein>
<dbReference type="EMBL" id="CP097509">
    <property type="protein sequence ID" value="URE15125.1"/>
    <property type="molecule type" value="Genomic_DNA"/>
</dbReference>
<evidence type="ECO:0000313" key="1">
    <source>
        <dbReference type="EMBL" id="URE15125.1"/>
    </source>
</evidence>
<name>A0A9E7KGU4_9LILI</name>
<sequence>MFCLISFVRFPLSRFGFSLISSLQNRLSFVGFGGYWHCLGAIGIGWWDIWNGSACGVCGMRSLTAAEFEIHPSDSRRKRRRRRRRLERF</sequence>
<keyword evidence="2" id="KW-1185">Reference proteome</keyword>
<gene>
    <name evidence="1" type="ORF">MUK42_11265</name>
</gene>
<accession>A0A9E7KGU4</accession>
<dbReference type="AlphaFoldDB" id="A0A9E7KGU4"/>
<reference evidence="1" key="1">
    <citation type="submission" date="2022-05" db="EMBL/GenBank/DDBJ databases">
        <title>The Musa troglodytarum L. genome provides insights into the mechanism of non-climacteric behaviour and enrichment of carotenoids.</title>
        <authorList>
            <person name="Wang J."/>
        </authorList>
    </citation>
    <scope>NUCLEOTIDE SEQUENCE</scope>
    <source>
        <tissue evidence="1">Leaf</tissue>
    </source>
</reference>
<dbReference type="OrthoDB" id="1695413at2759"/>